<keyword evidence="1" id="KW-0472">Membrane</keyword>
<accession>A0AAD4WS57</accession>
<keyword evidence="1" id="KW-1133">Transmembrane helix</keyword>
<reference evidence="2 3" key="1">
    <citation type="journal article" date="2022" name="G3 (Bethesda)">
        <title>Whole-genome sequence and methylome profiling of the almond [Prunus dulcis (Mill.) D.A. Webb] cultivar 'Nonpareil'.</title>
        <authorList>
            <person name="D'Amico-Willman K.M."/>
            <person name="Ouma W.Z."/>
            <person name="Meulia T."/>
            <person name="Sideli G.M."/>
            <person name="Gradziel T.M."/>
            <person name="Fresnedo-Ramirez J."/>
        </authorList>
    </citation>
    <scope>NUCLEOTIDE SEQUENCE [LARGE SCALE GENOMIC DNA]</scope>
    <source>
        <strain evidence="2">Clone GOH B32 T37-40</strain>
    </source>
</reference>
<evidence type="ECO:0000256" key="1">
    <source>
        <dbReference type="SAM" id="Phobius"/>
    </source>
</evidence>
<keyword evidence="3" id="KW-1185">Reference proteome</keyword>
<proteinExistence type="predicted"/>
<dbReference type="Proteomes" id="UP001054821">
    <property type="component" value="Chromosome 1"/>
</dbReference>
<organism evidence="2 3">
    <name type="scientific">Prunus dulcis</name>
    <name type="common">Almond</name>
    <name type="synonym">Amygdalus dulcis</name>
    <dbReference type="NCBI Taxonomy" id="3755"/>
    <lineage>
        <taxon>Eukaryota</taxon>
        <taxon>Viridiplantae</taxon>
        <taxon>Streptophyta</taxon>
        <taxon>Embryophyta</taxon>
        <taxon>Tracheophyta</taxon>
        <taxon>Spermatophyta</taxon>
        <taxon>Magnoliopsida</taxon>
        <taxon>eudicotyledons</taxon>
        <taxon>Gunneridae</taxon>
        <taxon>Pentapetalae</taxon>
        <taxon>rosids</taxon>
        <taxon>fabids</taxon>
        <taxon>Rosales</taxon>
        <taxon>Rosaceae</taxon>
        <taxon>Amygdaloideae</taxon>
        <taxon>Amygdaleae</taxon>
        <taxon>Prunus</taxon>
    </lineage>
</organism>
<sequence length="217" mass="23617">MGDHPRKLLVSSQKQNRAGSEGGPKRTISCYGRAGLECDNFAGSVWLGVGSFVVLLLFWIYFVWGLPLCFGGLGGFPCGGRTAMSRHLPFTTIFSASTTRGSPLLGDCYAIGVAFKVLMSLIAWIMVALFVALVACPPPFSISSIGYWFLFGGCGLVLIMLLFGYGWCGISLFCFHCFLCALCFSWLYVLFKFYDVVGIMPSCVAVSSNSFVEFTLL</sequence>
<gene>
    <name evidence="2" type="ORF">L3X38_000681</name>
</gene>
<protein>
    <recommendedName>
        <fullName evidence="4">Transmembrane protein</fullName>
    </recommendedName>
</protein>
<name>A0AAD4WS57_PRUDU</name>
<dbReference type="AlphaFoldDB" id="A0AAD4WS57"/>
<keyword evidence="1" id="KW-0812">Transmembrane</keyword>
<evidence type="ECO:0008006" key="4">
    <source>
        <dbReference type="Google" id="ProtNLM"/>
    </source>
</evidence>
<feature type="transmembrane region" description="Helical" evidence="1">
    <location>
        <begin position="170"/>
        <end position="191"/>
    </location>
</feature>
<dbReference type="EMBL" id="JAJFAZ020000001">
    <property type="protein sequence ID" value="KAI5347794.1"/>
    <property type="molecule type" value="Genomic_DNA"/>
</dbReference>
<comment type="caution">
    <text evidence="2">The sequence shown here is derived from an EMBL/GenBank/DDBJ whole genome shotgun (WGS) entry which is preliminary data.</text>
</comment>
<feature type="transmembrane region" description="Helical" evidence="1">
    <location>
        <begin position="145"/>
        <end position="164"/>
    </location>
</feature>
<evidence type="ECO:0000313" key="3">
    <source>
        <dbReference type="Proteomes" id="UP001054821"/>
    </source>
</evidence>
<evidence type="ECO:0000313" key="2">
    <source>
        <dbReference type="EMBL" id="KAI5347794.1"/>
    </source>
</evidence>
<feature type="transmembrane region" description="Helical" evidence="1">
    <location>
        <begin position="109"/>
        <end position="133"/>
    </location>
</feature>